<feature type="compositionally biased region" description="Polar residues" evidence="6">
    <location>
        <begin position="207"/>
        <end position="223"/>
    </location>
</feature>
<evidence type="ECO:0000256" key="5">
    <source>
        <dbReference type="ARBA" id="ARBA00023242"/>
    </source>
</evidence>
<feature type="region of interest" description="Disordered" evidence="6">
    <location>
        <begin position="60"/>
        <end position="244"/>
    </location>
</feature>
<evidence type="ECO:0000256" key="2">
    <source>
        <dbReference type="ARBA" id="ARBA00022723"/>
    </source>
</evidence>
<dbReference type="InterPro" id="IPR040050">
    <property type="entry name" value="ZNF830-like"/>
</dbReference>
<feature type="compositionally biased region" description="Low complexity" evidence="6">
    <location>
        <begin position="171"/>
        <end position="198"/>
    </location>
</feature>
<sequence>MADVRALLRQQRESRRIEHPHAAYSDAGKLLCTVCHEHIKTEALWDGHLRSVGHRQKLQLKTSTAAKENGHSGDGNTHNDARNGGGTKRKLDEDVDMDDVDEQDGAREDNVRKKRSKPDMTLGDLTPSKREDNKTSAGNNHKPITPPLTRRQSGTPTLGVEMQIPSRPATPGGMPQSAGGSSAGGSTSTATTPKTAGPFARSPLIQHDSSSFLAAQSAGSQIPSFRPPAAAPLTTASGAPSNIPTVTEVNEDEWAAFEAELVHGEATTSAAKASASAKAILESSAAISAPALSAEEIAAKSTDEEQTSRRAAADIEIEDEREEATRALETEFEVMEELEARAKRLRDRREALRLRGGKGADAAAPSSGGGESGSGVGVAMGKAAVAAAASLGKENAPKEEEDDEEDEDETDDWVGFRFRS</sequence>
<dbReference type="GO" id="GO:0033260">
    <property type="term" value="P:nuclear DNA replication"/>
    <property type="evidence" value="ECO:0007669"/>
    <property type="project" value="TreeGrafter"/>
</dbReference>
<evidence type="ECO:0000256" key="1">
    <source>
        <dbReference type="ARBA" id="ARBA00004123"/>
    </source>
</evidence>
<comment type="caution">
    <text evidence="7">The sequence shown here is derived from an EMBL/GenBank/DDBJ whole genome shotgun (WGS) entry which is preliminary data.</text>
</comment>
<protein>
    <recommendedName>
        <fullName evidence="9">Coiled-coil domain-containing protein 16</fullName>
    </recommendedName>
</protein>
<keyword evidence="4" id="KW-0862">Zinc</keyword>
<keyword evidence="8" id="KW-1185">Reference proteome</keyword>
<evidence type="ECO:0000313" key="8">
    <source>
        <dbReference type="Proteomes" id="UP001301769"/>
    </source>
</evidence>
<evidence type="ECO:0000313" key="7">
    <source>
        <dbReference type="EMBL" id="KAK4214145.1"/>
    </source>
</evidence>
<evidence type="ECO:0008006" key="9">
    <source>
        <dbReference type="Google" id="ProtNLM"/>
    </source>
</evidence>
<dbReference type="Proteomes" id="UP001301769">
    <property type="component" value="Unassembled WGS sequence"/>
</dbReference>
<feature type="compositionally biased region" description="Polar residues" evidence="6">
    <location>
        <begin position="234"/>
        <end position="244"/>
    </location>
</feature>
<dbReference type="PANTHER" id="PTHR13278">
    <property type="entry name" value="ZINC FINGER PROTEIN 830"/>
    <property type="match status" value="1"/>
</dbReference>
<feature type="compositionally biased region" description="Acidic residues" evidence="6">
    <location>
        <begin position="399"/>
        <end position="412"/>
    </location>
</feature>
<keyword evidence="3" id="KW-0863">Zinc-finger</keyword>
<dbReference type="GO" id="GO:0005681">
    <property type="term" value="C:spliceosomal complex"/>
    <property type="evidence" value="ECO:0007669"/>
    <property type="project" value="InterPro"/>
</dbReference>
<dbReference type="GO" id="GO:0003676">
    <property type="term" value="F:nucleic acid binding"/>
    <property type="evidence" value="ECO:0007669"/>
    <property type="project" value="InterPro"/>
</dbReference>
<proteinExistence type="predicted"/>
<evidence type="ECO:0000256" key="3">
    <source>
        <dbReference type="ARBA" id="ARBA00022771"/>
    </source>
</evidence>
<feature type="compositionally biased region" description="Gly residues" evidence="6">
    <location>
        <begin position="367"/>
        <end position="377"/>
    </location>
</feature>
<evidence type="ECO:0000256" key="6">
    <source>
        <dbReference type="SAM" id="MobiDB-lite"/>
    </source>
</evidence>
<organism evidence="7 8">
    <name type="scientific">Rhypophila decipiens</name>
    <dbReference type="NCBI Taxonomy" id="261697"/>
    <lineage>
        <taxon>Eukaryota</taxon>
        <taxon>Fungi</taxon>
        <taxon>Dikarya</taxon>
        <taxon>Ascomycota</taxon>
        <taxon>Pezizomycotina</taxon>
        <taxon>Sordariomycetes</taxon>
        <taxon>Sordariomycetidae</taxon>
        <taxon>Sordariales</taxon>
        <taxon>Naviculisporaceae</taxon>
        <taxon>Rhypophila</taxon>
    </lineage>
</organism>
<dbReference type="GO" id="GO:0008270">
    <property type="term" value="F:zinc ion binding"/>
    <property type="evidence" value="ECO:0007669"/>
    <property type="project" value="UniProtKB-KW"/>
</dbReference>
<evidence type="ECO:0000256" key="4">
    <source>
        <dbReference type="ARBA" id="ARBA00022833"/>
    </source>
</evidence>
<keyword evidence="2" id="KW-0479">Metal-binding</keyword>
<name>A0AAN6YA52_9PEZI</name>
<reference evidence="7" key="1">
    <citation type="journal article" date="2023" name="Mol. Phylogenet. Evol.">
        <title>Genome-scale phylogeny and comparative genomics of the fungal order Sordariales.</title>
        <authorList>
            <person name="Hensen N."/>
            <person name="Bonometti L."/>
            <person name="Westerberg I."/>
            <person name="Brannstrom I.O."/>
            <person name="Guillou S."/>
            <person name="Cros-Aarteil S."/>
            <person name="Calhoun S."/>
            <person name="Haridas S."/>
            <person name="Kuo A."/>
            <person name="Mondo S."/>
            <person name="Pangilinan J."/>
            <person name="Riley R."/>
            <person name="LaButti K."/>
            <person name="Andreopoulos B."/>
            <person name="Lipzen A."/>
            <person name="Chen C."/>
            <person name="Yan M."/>
            <person name="Daum C."/>
            <person name="Ng V."/>
            <person name="Clum A."/>
            <person name="Steindorff A."/>
            <person name="Ohm R.A."/>
            <person name="Martin F."/>
            <person name="Silar P."/>
            <person name="Natvig D.O."/>
            <person name="Lalanne C."/>
            <person name="Gautier V."/>
            <person name="Ament-Velasquez S.L."/>
            <person name="Kruys A."/>
            <person name="Hutchinson M.I."/>
            <person name="Powell A.J."/>
            <person name="Barry K."/>
            <person name="Miller A.N."/>
            <person name="Grigoriev I.V."/>
            <person name="Debuchy R."/>
            <person name="Gladieux P."/>
            <person name="Hiltunen Thoren M."/>
            <person name="Johannesson H."/>
        </authorList>
    </citation>
    <scope>NUCLEOTIDE SEQUENCE</scope>
    <source>
        <strain evidence="7">PSN293</strain>
    </source>
</reference>
<feature type="region of interest" description="Disordered" evidence="6">
    <location>
        <begin position="354"/>
        <end position="377"/>
    </location>
</feature>
<accession>A0AAN6YA52</accession>
<dbReference type="PANTHER" id="PTHR13278:SF0">
    <property type="entry name" value="ZINC FINGER PROTEIN 830"/>
    <property type="match status" value="1"/>
</dbReference>
<dbReference type="GO" id="GO:0044773">
    <property type="term" value="P:mitotic DNA damage checkpoint signaling"/>
    <property type="evidence" value="ECO:0007669"/>
    <property type="project" value="TreeGrafter"/>
</dbReference>
<reference evidence="7" key="2">
    <citation type="submission" date="2023-05" db="EMBL/GenBank/DDBJ databases">
        <authorList>
            <consortium name="Lawrence Berkeley National Laboratory"/>
            <person name="Steindorff A."/>
            <person name="Hensen N."/>
            <person name="Bonometti L."/>
            <person name="Westerberg I."/>
            <person name="Brannstrom I.O."/>
            <person name="Guillou S."/>
            <person name="Cros-Aarteil S."/>
            <person name="Calhoun S."/>
            <person name="Haridas S."/>
            <person name="Kuo A."/>
            <person name="Mondo S."/>
            <person name="Pangilinan J."/>
            <person name="Riley R."/>
            <person name="Labutti K."/>
            <person name="Andreopoulos B."/>
            <person name="Lipzen A."/>
            <person name="Chen C."/>
            <person name="Yanf M."/>
            <person name="Daum C."/>
            <person name="Ng V."/>
            <person name="Clum A."/>
            <person name="Ohm R."/>
            <person name="Martin F."/>
            <person name="Silar P."/>
            <person name="Natvig D."/>
            <person name="Lalanne C."/>
            <person name="Gautier V."/>
            <person name="Ament-Velasquez S.L."/>
            <person name="Kruys A."/>
            <person name="Hutchinson M.I."/>
            <person name="Powell A.J."/>
            <person name="Barry K."/>
            <person name="Miller A.N."/>
            <person name="Grigoriev I.V."/>
            <person name="Debuchy R."/>
            <person name="Gladieux P."/>
            <person name="Thoren M.H."/>
            <person name="Johannesson H."/>
        </authorList>
    </citation>
    <scope>NUCLEOTIDE SEQUENCE</scope>
    <source>
        <strain evidence="7">PSN293</strain>
    </source>
</reference>
<dbReference type="EMBL" id="MU858098">
    <property type="protein sequence ID" value="KAK4214145.1"/>
    <property type="molecule type" value="Genomic_DNA"/>
</dbReference>
<gene>
    <name evidence="7" type="ORF">QBC37DRAFT_421810</name>
</gene>
<comment type="subcellular location">
    <subcellularLocation>
        <location evidence="1">Nucleus</location>
    </subcellularLocation>
</comment>
<feature type="region of interest" description="Disordered" evidence="6">
    <location>
        <begin position="389"/>
        <end position="420"/>
    </location>
</feature>
<feature type="compositionally biased region" description="Acidic residues" evidence="6">
    <location>
        <begin position="93"/>
        <end position="103"/>
    </location>
</feature>
<dbReference type="AlphaFoldDB" id="A0AAN6YA52"/>
<keyword evidence="5" id="KW-0539">Nucleus</keyword>
<dbReference type="GO" id="GO:0033314">
    <property type="term" value="P:mitotic DNA replication checkpoint signaling"/>
    <property type="evidence" value="ECO:0007669"/>
    <property type="project" value="TreeGrafter"/>
</dbReference>